<keyword evidence="4" id="KW-0131">Cell cycle</keyword>
<dbReference type="PANTHER" id="PTHR19918:SF1">
    <property type="entry name" value="FIZZY-RELATED PROTEIN HOMOLOG"/>
    <property type="match status" value="1"/>
</dbReference>
<evidence type="ECO:0000259" key="7">
    <source>
        <dbReference type="Pfam" id="PF24807"/>
    </source>
</evidence>
<comment type="caution">
    <text evidence="8">The sequence shown here is derived from an EMBL/GenBank/DDBJ whole genome shotgun (WGS) entry which is preliminary data.</text>
</comment>
<dbReference type="GO" id="GO:0005680">
    <property type="term" value="C:anaphase-promoting complex"/>
    <property type="evidence" value="ECO:0007669"/>
    <property type="project" value="TreeGrafter"/>
</dbReference>
<dbReference type="InterPro" id="IPR015943">
    <property type="entry name" value="WD40/YVTN_repeat-like_dom_sf"/>
</dbReference>
<feature type="compositionally biased region" description="Polar residues" evidence="6">
    <location>
        <begin position="52"/>
        <end position="61"/>
    </location>
</feature>
<dbReference type="AlphaFoldDB" id="A0A226DT76"/>
<keyword evidence="2 5" id="KW-0853">WD repeat</keyword>
<reference evidence="8 9" key="1">
    <citation type="submission" date="2015-12" db="EMBL/GenBank/DDBJ databases">
        <title>The genome of Folsomia candida.</title>
        <authorList>
            <person name="Faddeeva A."/>
            <person name="Derks M.F."/>
            <person name="Anvar Y."/>
            <person name="Smit S."/>
            <person name="Van Straalen N."/>
            <person name="Roelofs D."/>
        </authorList>
    </citation>
    <scope>NUCLEOTIDE SEQUENCE [LARGE SCALE GENOMIC DNA]</scope>
    <source>
        <strain evidence="8 9">VU population</strain>
        <tissue evidence="8">Whole body</tissue>
    </source>
</reference>
<dbReference type="PROSITE" id="PS50082">
    <property type="entry name" value="WD_REPEATS_2"/>
    <property type="match status" value="2"/>
</dbReference>
<dbReference type="SMART" id="SM00320">
    <property type="entry name" value="WD40"/>
    <property type="match status" value="6"/>
</dbReference>
<dbReference type="GO" id="GO:1990757">
    <property type="term" value="F:ubiquitin ligase activator activity"/>
    <property type="evidence" value="ECO:0007669"/>
    <property type="project" value="TreeGrafter"/>
</dbReference>
<feature type="repeat" description="WD" evidence="5">
    <location>
        <begin position="208"/>
        <end position="249"/>
    </location>
</feature>
<feature type="domain" description="CDC20/Fizzy WD40" evidence="7">
    <location>
        <begin position="149"/>
        <end position="458"/>
    </location>
</feature>
<dbReference type="InterPro" id="IPR036322">
    <property type="entry name" value="WD40_repeat_dom_sf"/>
</dbReference>
<protein>
    <submittedName>
        <fullName evidence="8">Fizzy-related protein</fullName>
    </submittedName>
</protein>
<evidence type="ECO:0000313" key="8">
    <source>
        <dbReference type="EMBL" id="OXA48228.1"/>
    </source>
</evidence>
<evidence type="ECO:0000313" key="9">
    <source>
        <dbReference type="Proteomes" id="UP000198287"/>
    </source>
</evidence>
<dbReference type="InterPro" id="IPR033010">
    <property type="entry name" value="Cdc20/Fizzy"/>
</dbReference>
<dbReference type="SUPFAM" id="SSF50978">
    <property type="entry name" value="WD40 repeat-like"/>
    <property type="match status" value="1"/>
</dbReference>
<accession>A0A226DT76</accession>
<comment type="similarity">
    <text evidence="1">Belongs to the WD repeat CDC20/Fizzy family.</text>
</comment>
<feature type="repeat" description="WD" evidence="5">
    <location>
        <begin position="294"/>
        <end position="335"/>
    </location>
</feature>
<feature type="compositionally biased region" description="Low complexity" evidence="6">
    <location>
        <begin position="32"/>
        <end position="41"/>
    </location>
</feature>
<evidence type="ECO:0000256" key="2">
    <source>
        <dbReference type="ARBA" id="ARBA00022574"/>
    </source>
</evidence>
<dbReference type="Pfam" id="PF24807">
    <property type="entry name" value="WD40_CDC20-Fz"/>
    <property type="match status" value="1"/>
</dbReference>
<dbReference type="STRING" id="158441.A0A226DT76"/>
<evidence type="ECO:0000256" key="5">
    <source>
        <dbReference type="PROSITE-ProRule" id="PRU00221"/>
    </source>
</evidence>
<keyword evidence="3" id="KW-0677">Repeat</keyword>
<dbReference type="Proteomes" id="UP000198287">
    <property type="component" value="Unassembled WGS sequence"/>
</dbReference>
<sequence>MRACQTPPKPRHGDRFIPTRAGNTWDTCFPVSPASSTSSSAKDLATRPLGSWNKQPTANDTNCNNGQGVYSNLLKNEVLRDQIENVPVLSPSPTSRKLFKFDSSERSNFLNSAWSPYSLSPINANSAQLLNHSYSKGVSKISKVPLKALDAPQLREDFCLNLVDWSSKNSVAVGLGESVWLWSTNQNLTTDHRQWTGVTGEVTQLCDTGSWRNPVSSIAWNEKGTHLAVGTETGLVQVWDAARETLVNTIWGHTARVGTMAWSQGDTMLSTGSRDCCINQSDLRTNPVIIENQLAAHTGEICGLAWSPDKELLASGGNDNVLNVWSVRHSERTILTYREHTAAVRAIAWSPHQYGLLASGGGFADETIRFWNTITGQAKSIRSITTDSQVCNLAWSPHSAEFVSTHGYSTHLIKVWKYPSLEKIGELDNGRYDRAMYLSMSPRGENIVTGGYETLRFWNVFKKRKDKRRSELDLYKIR</sequence>
<dbReference type="Gene3D" id="2.130.10.10">
    <property type="entry name" value="YVTN repeat-like/Quinoprotein amine dehydrogenase"/>
    <property type="match status" value="1"/>
</dbReference>
<dbReference type="GO" id="GO:0010997">
    <property type="term" value="F:anaphase-promoting complex binding"/>
    <property type="evidence" value="ECO:0007669"/>
    <property type="project" value="InterPro"/>
</dbReference>
<name>A0A226DT76_FOLCA</name>
<dbReference type="InterPro" id="IPR056150">
    <property type="entry name" value="WD40_CDC20-Fz"/>
</dbReference>
<proteinExistence type="inferred from homology"/>
<evidence type="ECO:0000256" key="4">
    <source>
        <dbReference type="ARBA" id="ARBA00023306"/>
    </source>
</evidence>
<evidence type="ECO:0000256" key="1">
    <source>
        <dbReference type="ARBA" id="ARBA00006445"/>
    </source>
</evidence>
<evidence type="ECO:0000256" key="6">
    <source>
        <dbReference type="SAM" id="MobiDB-lite"/>
    </source>
</evidence>
<dbReference type="OrthoDB" id="10263272at2759"/>
<keyword evidence="9" id="KW-1185">Reference proteome</keyword>
<dbReference type="PANTHER" id="PTHR19918">
    <property type="entry name" value="CELL DIVISION CYCLE 20 CDC20 FIZZY -RELATED"/>
    <property type="match status" value="1"/>
</dbReference>
<feature type="region of interest" description="Disordered" evidence="6">
    <location>
        <begin position="32"/>
        <end position="61"/>
    </location>
</feature>
<gene>
    <name evidence="8" type="ORF">Fcan01_17097</name>
</gene>
<dbReference type="GO" id="GO:1905786">
    <property type="term" value="P:positive regulation of anaphase-promoting complex-dependent catabolic process"/>
    <property type="evidence" value="ECO:0007669"/>
    <property type="project" value="TreeGrafter"/>
</dbReference>
<dbReference type="InterPro" id="IPR001680">
    <property type="entry name" value="WD40_rpt"/>
</dbReference>
<dbReference type="OMA" id="DAPNQFK"/>
<dbReference type="EMBL" id="LNIX01000012">
    <property type="protein sequence ID" value="OXA48228.1"/>
    <property type="molecule type" value="Genomic_DNA"/>
</dbReference>
<organism evidence="8 9">
    <name type="scientific">Folsomia candida</name>
    <name type="common">Springtail</name>
    <dbReference type="NCBI Taxonomy" id="158441"/>
    <lineage>
        <taxon>Eukaryota</taxon>
        <taxon>Metazoa</taxon>
        <taxon>Ecdysozoa</taxon>
        <taxon>Arthropoda</taxon>
        <taxon>Hexapoda</taxon>
        <taxon>Collembola</taxon>
        <taxon>Entomobryomorpha</taxon>
        <taxon>Isotomoidea</taxon>
        <taxon>Isotomidae</taxon>
        <taxon>Proisotominae</taxon>
        <taxon>Folsomia</taxon>
    </lineage>
</organism>
<dbReference type="GO" id="GO:0031145">
    <property type="term" value="P:anaphase-promoting complex-dependent catabolic process"/>
    <property type="evidence" value="ECO:0007669"/>
    <property type="project" value="TreeGrafter"/>
</dbReference>
<evidence type="ECO:0000256" key="3">
    <source>
        <dbReference type="ARBA" id="ARBA00022737"/>
    </source>
</evidence>
<dbReference type="PROSITE" id="PS50294">
    <property type="entry name" value="WD_REPEATS_REGION"/>
    <property type="match status" value="1"/>
</dbReference>